<keyword evidence="10" id="KW-1185">Reference proteome</keyword>
<comment type="similarity">
    <text evidence="2">Belongs to the major facilitator superfamily. Folate-biopterin transporter (TC 2.A.71) family.</text>
</comment>
<feature type="transmembrane region" description="Helical" evidence="8">
    <location>
        <begin position="336"/>
        <end position="355"/>
    </location>
</feature>
<gene>
    <name evidence="9" type="ORF">CVIRNUC_005589</name>
</gene>
<keyword evidence="5 8" id="KW-1133">Transmembrane helix</keyword>
<organism evidence="9 10">
    <name type="scientific">Coccomyxa viridis</name>
    <dbReference type="NCBI Taxonomy" id="1274662"/>
    <lineage>
        <taxon>Eukaryota</taxon>
        <taxon>Viridiplantae</taxon>
        <taxon>Chlorophyta</taxon>
        <taxon>core chlorophytes</taxon>
        <taxon>Trebouxiophyceae</taxon>
        <taxon>Trebouxiophyceae incertae sedis</taxon>
        <taxon>Coccomyxaceae</taxon>
        <taxon>Coccomyxa</taxon>
    </lineage>
</organism>
<evidence type="ECO:0000256" key="8">
    <source>
        <dbReference type="SAM" id="Phobius"/>
    </source>
</evidence>
<dbReference type="Pfam" id="PF03092">
    <property type="entry name" value="BT1"/>
    <property type="match status" value="1"/>
</dbReference>
<evidence type="ECO:0000256" key="4">
    <source>
        <dbReference type="ARBA" id="ARBA00022692"/>
    </source>
</evidence>
<dbReference type="InterPro" id="IPR004324">
    <property type="entry name" value="FBT"/>
</dbReference>
<dbReference type="EMBL" id="CAUYUE010000006">
    <property type="protein sequence ID" value="CAK0782156.1"/>
    <property type="molecule type" value="Genomic_DNA"/>
</dbReference>
<keyword evidence="3" id="KW-0813">Transport</keyword>
<feature type="region of interest" description="Disordered" evidence="7">
    <location>
        <begin position="1"/>
        <end position="60"/>
    </location>
</feature>
<dbReference type="Gene3D" id="1.20.1250.20">
    <property type="entry name" value="MFS general substrate transporter like domains"/>
    <property type="match status" value="1"/>
</dbReference>
<accession>A0AAV1I7A0</accession>
<feature type="transmembrane region" description="Helical" evidence="8">
    <location>
        <begin position="471"/>
        <end position="492"/>
    </location>
</feature>
<feature type="transmembrane region" description="Helical" evidence="8">
    <location>
        <begin position="153"/>
        <end position="171"/>
    </location>
</feature>
<dbReference type="AlphaFoldDB" id="A0AAV1I7A0"/>
<evidence type="ECO:0000256" key="6">
    <source>
        <dbReference type="ARBA" id="ARBA00023136"/>
    </source>
</evidence>
<feature type="transmembrane region" description="Helical" evidence="8">
    <location>
        <begin position="367"/>
        <end position="386"/>
    </location>
</feature>
<protein>
    <submittedName>
        <fullName evidence="9">Uncharacterized protein</fullName>
    </submittedName>
</protein>
<dbReference type="GO" id="GO:0016020">
    <property type="term" value="C:membrane"/>
    <property type="evidence" value="ECO:0007669"/>
    <property type="project" value="UniProtKB-SubCell"/>
</dbReference>
<evidence type="ECO:0000256" key="2">
    <source>
        <dbReference type="ARBA" id="ARBA00007015"/>
    </source>
</evidence>
<feature type="compositionally biased region" description="Polar residues" evidence="7">
    <location>
        <begin position="519"/>
        <end position="534"/>
    </location>
</feature>
<evidence type="ECO:0000313" key="10">
    <source>
        <dbReference type="Proteomes" id="UP001314263"/>
    </source>
</evidence>
<dbReference type="NCBIfam" id="TIGR00788">
    <property type="entry name" value="fbt"/>
    <property type="match status" value="1"/>
</dbReference>
<feature type="transmembrane region" description="Helical" evidence="8">
    <location>
        <begin position="398"/>
        <end position="423"/>
    </location>
</feature>
<proteinExistence type="inferred from homology"/>
<name>A0AAV1I7A0_9CHLO</name>
<evidence type="ECO:0000313" key="9">
    <source>
        <dbReference type="EMBL" id="CAK0782156.1"/>
    </source>
</evidence>
<dbReference type="PANTHER" id="PTHR31585">
    <property type="entry name" value="FOLATE-BIOPTERIN TRANSPORTER 1, CHLOROPLASTIC"/>
    <property type="match status" value="1"/>
</dbReference>
<dbReference type="SUPFAM" id="SSF103473">
    <property type="entry name" value="MFS general substrate transporter"/>
    <property type="match status" value="1"/>
</dbReference>
<evidence type="ECO:0000256" key="5">
    <source>
        <dbReference type="ARBA" id="ARBA00022989"/>
    </source>
</evidence>
<comment type="subcellular location">
    <subcellularLocation>
        <location evidence="1">Membrane</location>
        <topology evidence="1">Multi-pass membrane protein</topology>
    </subcellularLocation>
</comment>
<dbReference type="InterPro" id="IPR039309">
    <property type="entry name" value="BT1"/>
</dbReference>
<keyword evidence="6 8" id="KW-0472">Membrane</keyword>
<keyword evidence="4 8" id="KW-0812">Transmembrane</keyword>
<sequence length="534" mass="58105">MGEQRGHMDVATPSEVSSPSEGVERGDNSSLLRSKERSEQSSMSHLHIEHNASASSKQQPKRKAGRCCGFMGFMQGVPCSTEIFGIGIVYTLFGFLDVWGQLPVNFFLKDDLGWSPSQLEFWGGIKALPWVIKPVYGILSDAVPLLGYHRRSYLIIFGLIGAGVWVGFSRVETTAEAIAALMLASLSSAFTITVVDSILVTRTHGQSLDFAASLQSFCWGLQAAGKVVSAAVVGLMVHRLSPRACFLVVAALPLLVVLSSFVMHEERKPCCGDRRRKDVPECTGMFQERLRLLGQTCSNKYLLLPAVFLFLWQITPSVDSAMFFFGTNALHFSEEFYGTVLLIDGIAQVLGVAIYNSFLRSVALKKVFFWTALALIGVHLMQLVLVKGYNRRWGVTDQAFFLMFGSLHAGLGRLALLPLVVLASRICPKGVEATVFGLLMSLHVASTMTGKVLGSVLTSAFGVTSSNFTNLAPLILVCAIARILPLPLLLLLPDKLTQIEEEQPEDEESTKSETVANCKPSNGLSTKDSLASKA</sequence>
<reference evidence="9 10" key="1">
    <citation type="submission" date="2023-10" db="EMBL/GenBank/DDBJ databases">
        <authorList>
            <person name="Maclean D."/>
            <person name="Macfadyen A."/>
        </authorList>
    </citation>
    <scope>NUCLEOTIDE SEQUENCE [LARGE SCALE GENOMIC DNA]</scope>
</reference>
<feature type="transmembrane region" description="Helical" evidence="8">
    <location>
        <begin position="301"/>
        <end position="324"/>
    </location>
</feature>
<feature type="transmembrane region" description="Helical" evidence="8">
    <location>
        <begin position="240"/>
        <end position="258"/>
    </location>
</feature>
<dbReference type="Proteomes" id="UP001314263">
    <property type="component" value="Unassembled WGS sequence"/>
</dbReference>
<dbReference type="InterPro" id="IPR036259">
    <property type="entry name" value="MFS_trans_sf"/>
</dbReference>
<evidence type="ECO:0000256" key="3">
    <source>
        <dbReference type="ARBA" id="ARBA00022448"/>
    </source>
</evidence>
<dbReference type="PANTHER" id="PTHR31585:SF0">
    <property type="entry name" value="FOLATE-BIOPTERIN TRANSPORTER 1, CHLOROPLASTIC"/>
    <property type="match status" value="1"/>
</dbReference>
<feature type="region of interest" description="Disordered" evidence="7">
    <location>
        <begin position="501"/>
        <end position="534"/>
    </location>
</feature>
<feature type="transmembrane region" description="Helical" evidence="8">
    <location>
        <begin position="177"/>
        <end position="200"/>
    </location>
</feature>
<dbReference type="CDD" id="cd17484">
    <property type="entry name" value="MFS_FBT"/>
    <property type="match status" value="1"/>
</dbReference>
<comment type="caution">
    <text evidence="9">The sequence shown here is derived from an EMBL/GenBank/DDBJ whole genome shotgun (WGS) entry which is preliminary data.</text>
</comment>
<evidence type="ECO:0000256" key="7">
    <source>
        <dbReference type="SAM" id="MobiDB-lite"/>
    </source>
</evidence>
<evidence type="ECO:0000256" key="1">
    <source>
        <dbReference type="ARBA" id="ARBA00004141"/>
    </source>
</evidence>
<feature type="compositionally biased region" description="Basic and acidic residues" evidence="7">
    <location>
        <begin position="22"/>
        <end position="39"/>
    </location>
</feature>
<feature type="transmembrane region" description="Helical" evidence="8">
    <location>
        <begin position="435"/>
        <end position="459"/>
    </location>
</feature>